<evidence type="ECO:0000313" key="3">
    <source>
        <dbReference type="Proteomes" id="UP000297258"/>
    </source>
</evidence>
<dbReference type="EMBL" id="SPUM01000137">
    <property type="protein sequence ID" value="TFW28524.1"/>
    <property type="molecule type" value="Genomic_DNA"/>
</dbReference>
<comment type="caution">
    <text evidence="2">The sequence shown here is derived from an EMBL/GenBank/DDBJ whole genome shotgun (WGS) entry which is preliminary data.</text>
</comment>
<dbReference type="OrthoDB" id="115249at2"/>
<dbReference type="Proteomes" id="UP000297258">
    <property type="component" value="Unassembled WGS sequence"/>
</dbReference>
<name>A0A4Y9STG3_9BURK</name>
<evidence type="ECO:0000313" key="2">
    <source>
        <dbReference type="EMBL" id="TFW28524.1"/>
    </source>
</evidence>
<dbReference type="Pfam" id="PF14237">
    <property type="entry name" value="GYF_2"/>
    <property type="match status" value="1"/>
</dbReference>
<keyword evidence="3" id="KW-1185">Reference proteome</keyword>
<reference evidence="2 3" key="1">
    <citation type="submission" date="2019-03" db="EMBL/GenBank/DDBJ databases">
        <title>Draft genome of Massilia hortus sp. nov., a novel bacterial species of the Oxalobacteraceae family.</title>
        <authorList>
            <person name="Peta V."/>
            <person name="Raths R."/>
            <person name="Bucking H."/>
        </authorList>
    </citation>
    <scope>NUCLEOTIDE SEQUENCE [LARGE SCALE GENOMIC DNA]</scope>
    <source>
        <strain evidence="2 3">ONC3</strain>
    </source>
</reference>
<dbReference type="InterPro" id="IPR025640">
    <property type="entry name" value="GYF_2"/>
</dbReference>
<accession>A0A4Y9STG3</accession>
<sequence>MDDNNFYSIDRLVEFGLCTAVARQMVESMNAALSQQAMPGYNKQVCAPGFWVVFDGKSAGPFDEAELLKLIMTARVTRASYVWKPGMAQWQTVENTPEVLRLVALTPPPFTS</sequence>
<protein>
    <submittedName>
        <fullName evidence="2">DUF4339 domain-containing protein</fullName>
    </submittedName>
</protein>
<proteinExistence type="predicted"/>
<gene>
    <name evidence="2" type="ORF">E4O92_21195</name>
</gene>
<feature type="domain" description="GYF" evidence="1">
    <location>
        <begin position="52"/>
        <end position="98"/>
    </location>
</feature>
<organism evidence="2 3">
    <name type="scientific">Massilia horti</name>
    <dbReference type="NCBI Taxonomy" id="2562153"/>
    <lineage>
        <taxon>Bacteria</taxon>
        <taxon>Pseudomonadati</taxon>
        <taxon>Pseudomonadota</taxon>
        <taxon>Betaproteobacteria</taxon>
        <taxon>Burkholderiales</taxon>
        <taxon>Oxalobacteraceae</taxon>
        <taxon>Telluria group</taxon>
        <taxon>Massilia</taxon>
    </lineage>
</organism>
<evidence type="ECO:0000259" key="1">
    <source>
        <dbReference type="Pfam" id="PF14237"/>
    </source>
</evidence>
<dbReference type="RefSeq" id="WP_135191652.1">
    <property type="nucleotide sequence ID" value="NZ_SPUM01000137.1"/>
</dbReference>
<dbReference type="AlphaFoldDB" id="A0A4Y9STG3"/>